<evidence type="ECO:0008006" key="3">
    <source>
        <dbReference type="Google" id="ProtNLM"/>
    </source>
</evidence>
<evidence type="ECO:0000313" key="1">
    <source>
        <dbReference type="EMBL" id="MBL0764450.1"/>
    </source>
</evidence>
<name>A0A937DHX3_9BACT</name>
<dbReference type="AlphaFoldDB" id="A0A937DHX3"/>
<sequence>MKIYTTLILWTAFMLNGFSQPPSDKLKKNPYKNSQWYIGLAAGVNYNTVNVINEYSIIHATNRLDDELYRKDYTLTNNISATYGLKLMYQFEQRFVLGSGLLINELRFNYNQELPGNTRTVVFQHDHHLRYLDLPIYFRFMIRQVNSRMWNRSWKKPGVPPIIPFVQGGLNFSFLINANKEVSRSVIENDFEVQDLSFSEDVGGLLQSTTVGAFIGFGARFKLGNVYLTPQLNIRRGFSNVTNDETRYTNDNLTQNAYDVFDDKSFTSLEAVVSILIPLKYLSKREFIPVEI</sequence>
<organism evidence="1 2">
    <name type="scientific">Marivirga atlantica</name>
    <dbReference type="NCBI Taxonomy" id="1548457"/>
    <lineage>
        <taxon>Bacteria</taxon>
        <taxon>Pseudomonadati</taxon>
        <taxon>Bacteroidota</taxon>
        <taxon>Cytophagia</taxon>
        <taxon>Cytophagales</taxon>
        <taxon>Marivirgaceae</taxon>
        <taxon>Marivirga</taxon>
    </lineage>
</organism>
<evidence type="ECO:0000313" key="2">
    <source>
        <dbReference type="Proteomes" id="UP000642920"/>
    </source>
</evidence>
<dbReference type="RefSeq" id="WP_201918030.1">
    <property type="nucleotide sequence ID" value="NZ_JAERQG010000001.1"/>
</dbReference>
<comment type="caution">
    <text evidence="1">The sequence shown here is derived from an EMBL/GenBank/DDBJ whole genome shotgun (WGS) entry which is preliminary data.</text>
</comment>
<dbReference type="Proteomes" id="UP000642920">
    <property type="component" value="Unassembled WGS sequence"/>
</dbReference>
<keyword evidence="2" id="KW-1185">Reference proteome</keyword>
<gene>
    <name evidence="1" type="ORF">JKP34_04240</name>
</gene>
<reference evidence="1" key="1">
    <citation type="submission" date="2021-01" db="EMBL/GenBank/DDBJ databases">
        <title>Marivirga sp. nov., isolated from intertidal surface sediments.</title>
        <authorList>
            <person name="Zhang M."/>
        </authorList>
    </citation>
    <scope>NUCLEOTIDE SEQUENCE</scope>
    <source>
        <strain evidence="1">SM1354</strain>
    </source>
</reference>
<dbReference type="EMBL" id="JAERQG010000001">
    <property type="protein sequence ID" value="MBL0764450.1"/>
    <property type="molecule type" value="Genomic_DNA"/>
</dbReference>
<proteinExistence type="predicted"/>
<protein>
    <recommendedName>
        <fullName evidence="3">Outer membrane protein beta-barrel domain-containing protein</fullName>
    </recommendedName>
</protein>
<accession>A0A937DHX3</accession>